<proteinExistence type="predicted"/>
<reference evidence="1" key="1">
    <citation type="submission" date="2022-10" db="EMBL/GenBank/DDBJ databases">
        <title>The complete genomes of actinobacterial strains from the NBC collection.</title>
        <authorList>
            <person name="Joergensen T.S."/>
            <person name="Alvarez Arevalo M."/>
            <person name="Sterndorff E.B."/>
            <person name="Faurdal D."/>
            <person name="Vuksanovic O."/>
            <person name="Mourched A.-S."/>
            <person name="Charusanti P."/>
            <person name="Shaw S."/>
            <person name="Blin K."/>
            <person name="Weber T."/>
        </authorList>
    </citation>
    <scope>NUCLEOTIDE SEQUENCE [LARGE SCALE GENOMIC DNA]</scope>
    <source>
        <strain evidence="1">NBC 01686</strain>
        <plasmid evidence="1">unnamed1</plasmid>
    </source>
</reference>
<dbReference type="RefSeq" id="WP_266477958.1">
    <property type="nucleotide sequence ID" value="NZ_CP109208.1"/>
</dbReference>
<dbReference type="EMBL" id="CP109208">
    <property type="protein sequence ID" value="WUU58389.1"/>
    <property type="molecule type" value="Genomic_DNA"/>
</dbReference>
<accession>A0ABZ1YG54</accession>
<sequence length="95" mass="9512">MLHALIGAGMLAEGHMLGQGAGGREMPLARQQVIKASGADGPRMMGALHWQAGHVSHLLKVMGEKGCGPVVAAAARTASALLALLASSAVFSAEG</sequence>
<keyword evidence="1" id="KW-0614">Plasmid</keyword>
<gene>
    <name evidence="1" type="ORF">OIE82_35005</name>
</gene>
<organism evidence="1">
    <name type="scientific">Streptomyces althioticus</name>
    <dbReference type="NCBI Taxonomy" id="83380"/>
    <lineage>
        <taxon>Bacteria</taxon>
        <taxon>Bacillati</taxon>
        <taxon>Actinomycetota</taxon>
        <taxon>Actinomycetes</taxon>
        <taxon>Kitasatosporales</taxon>
        <taxon>Streptomycetaceae</taxon>
        <taxon>Streptomyces</taxon>
        <taxon>Streptomyces althioticus group</taxon>
    </lineage>
</organism>
<geneLocation type="plasmid" evidence="1">
    <name>unnamed1</name>
</geneLocation>
<evidence type="ECO:0000313" key="1">
    <source>
        <dbReference type="EMBL" id="WUU58389.1"/>
    </source>
</evidence>
<protein>
    <submittedName>
        <fullName evidence="1">Uncharacterized protein</fullName>
    </submittedName>
</protein>
<name>A0ABZ1YG54_9ACTN</name>